<proteinExistence type="predicted"/>
<dbReference type="InterPro" id="IPR014710">
    <property type="entry name" value="RmlC-like_jellyroll"/>
</dbReference>
<dbReference type="InterPro" id="IPR000595">
    <property type="entry name" value="cNMP-bd_dom"/>
</dbReference>
<dbReference type="PROSITE" id="PS50042">
    <property type="entry name" value="CNMP_BINDING_3"/>
    <property type="match status" value="1"/>
</dbReference>
<evidence type="ECO:0000313" key="2">
    <source>
        <dbReference type="EMBL" id="BAL83827.1"/>
    </source>
</evidence>
<protein>
    <recommendedName>
        <fullName evidence="1">Cyclic nucleotide-binding domain-containing protein</fullName>
    </recommendedName>
</protein>
<dbReference type="eggNOG" id="COG0664">
    <property type="taxonomic scope" value="Bacteria"/>
</dbReference>
<dbReference type="RefSeq" id="WP_014425257.1">
    <property type="nucleotide sequence ID" value="NC_017068.1"/>
</dbReference>
<dbReference type="OrthoDB" id="9774616at2"/>
<gene>
    <name evidence="2" type="ordered locus">SELR_21190</name>
</gene>
<organism evidence="2 3">
    <name type="scientific">Selenomonas ruminantium subsp. lactilytica (strain NBRC 103574 / TAM6421)</name>
    <dbReference type="NCBI Taxonomy" id="927704"/>
    <lineage>
        <taxon>Bacteria</taxon>
        <taxon>Bacillati</taxon>
        <taxon>Bacillota</taxon>
        <taxon>Negativicutes</taxon>
        <taxon>Selenomonadales</taxon>
        <taxon>Selenomonadaceae</taxon>
        <taxon>Selenomonas</taxon>
    </lineage>
</organism>
<dbReference type="InterPro" id="IPR036390">
    <property type="entry name" value="WH_DNA-bd_sf"/>
</dbReference>
<feature type="domain" description="Cyclic nucleotide-binding" evidence="1">
    <location>
        <begin position="13"/>
        <end position="104"/>
    </location>
</feature>
<dbReference type="SUPFAM" id="SSF46785">
    <property type="entry name" value="Winged helix' DNA-binding domain"/>
    <property type="match status" value="1"/>
</dbReference>
<dbReference type="EMBL" id="AP012292">
    <property type="protein sequence ID" value="BAL83827.1"/>
    <property type="molecule type" value="Genomic_DNA"/>
</dbReference>
<dbReference type="HOGENOM" id="CLU_075053_4_1_9"/>
<dbReference type="SUPFAM" id="SSF51206">
    <property type="entry name" value="cAMP-binding domain-like"/>
    <property type="match status" value="1"/>
</dbReference>
<reference evidence="2 3" key="1">
    <citation type="submission" date="2011-10" db="EMBL/GenBank/DDBJ databases">
        <title>Whole genome sequence of Selenomonas ruminantium subsp. lactilytica TAM6421.</title>
        <authorList>
            <person name="Oguchi A."/>
            <person name="Ankai A."/>
            <person name="Kaneko J."/>
            <person name="Yamada-Narita S."/>
            <person name="Fukui S."/>
            <person name="Takahashi M."/>
            <person name="Onodera T."/>
            <person name="Kojima S."/>
            <person name="Fushimi T."/>
            <person name="Abe N."/>
            <person name="Kamio Y."/>
            <person name="Yamazaki S."/>
            <person name="Fujita N."/>
        </authorList>
    </citation>
    <scope>NUCLEOTIDE SEQUENCE [LARGE SCALE GENOMIC DNA]</scope>
    <source>
        <strain evidence="3">NBRC 103574 / TAM6421</strain>
    </source>
</reference>
<dbReference type="KEGG" id="sri:SELR_21190"/>
<dbReference type="Proteomes" id="UP000007887">
    <property type="component" value="Chromosome"/>
</dbReference>
<evidence type="ECO:0000313" key="3">
    <source>
        <dbReference type="Proteomes" id="UP000007887"/>
    </source>
</evidence>
<evidence type="ECO:0000259" key="1">
    <source>
        <dbReference type="PROSITE" id="PS50042"/>
    </source>
</evidence>
<sequence length="226" mass="25242">MQVYHLDLQELPLFQGVSAAEVDAFIAATGATIERVEKGKRILEAYEENHNIGVIVEGEAQVLAEDRFGNENVSHNLERGAMVGSSSAIMPQVPSTTAVQAMTNMLVLWVPYKALLTAGTKLGRTHGIVMKNILEAFCRKNILMVQKIKILSQKTLRERLILYLLYRQQRQGRTRVQVPGRVQLAKELECNRSALTREISAMHNEGLLDVGEDWMELDADKIAVMG</sequence>
<accession>I0GSU0</accession>
<dbReference type="InterPro" id="IPR018490">
    <property type="entry name" value="cNMP-bd_dom_sf"/>
</dbReference>
<dbReference type="CDD" id="cd00038">
    <property type="entry name" value="CAP_ED"/>
    <property type="match status" value="1"/>
</dbReference>
<dbReference type="PATRIC" id="fig|927704.6.peg.2196"/>
<dbReference type="Pfam" id="PF00027">
    <property type="entry name" value="cNMP_binding"/>
    <property type="match status" value="1"/>
</dbReference>
<name>I0GSU0_SELRL</name>
<dbReference type="Gene3D" id="2.60.120.10">
    <property type="entry name" value="Jelly Rolls"/>
    <property type="match status" value="1"/>
</dbReference>
<dbReference type="AlphaFoldDB" id="I0GSU0"/>